<proteinExistence type="predicted"/>
<reference evidence="2" key="1">
    <citation type="submission" date="2020-02" db="EMBL/GenBank/DDBJ databases">
        <title>Flavobacterium sp. genome.</title>
        <authorList>
            <person name="Jung H.S."/>
            <person name="Baek J.H."/>
            <person name="Jeon C.O."/>
        </authorList>
    </citation>
    <scope>NUCLEOTIDE SEQUENCE</scope>
    <source>
        <strain evidence="2">SE-s28</strain>
    </source>
</reference>
<dbReference type="EMBL" id="JAAMPU010000088">
    <property type="protein sequence ID" value="NMH26520.1"/>
    <property type="molecule type" value="Genomic_DNA"/>
</dbReference>
<dbReference type="RefSeq" id="WP_169525413.1">
    <property type="nucleotide sequence ID" value="NZ_JAAMPU010000088.1"/>
</dbReference>
<evidence type="ECO:0000313" key="2">
    <source>
        <dbReference type="EMBL" id="NMH26520.1"/>
    </source>
</evidence>
<keyword evidence="1" id="KW-0812">Transmembrane</keyword>
<keyword evidence="1" id="KW-1133">Transmembrane helix</keyword>
<accession>A0A972JG60</accession>
<keyword evidence="1" id="KW-0472">Membrane</keyword>
<protein>
    <submittedName>
        <fullName evidence="2">Uncharacterized protein</fullName>
    </submittedName>
</protein>
<sequence>MTFKKFEKIVNICLLIFVSIAILWFSADIFTAKKVDFDNITKIETEFIKLEKYRIEGKISYSYNLYVGQDSVYKIIADNVDCFKVDSFMQNTNAGDLIEIYINKDNGLKFPDLKSVFGLVKNRTNYIYLDCVNEKVDSNKKLIPMMFGFFALVIILSILYTKSKNKGKTNA</sequence>
<dbReference type="Proteomes" id="UP000712080">
    <property type="component" value="Unassembled WGS sequence"/>
</dbReference>
<name>A0A972JG60_9FLAO</name>
<keyword evidence="3" id="KW-1185">Reference proteome</keyword>
<feature type="transmembrane region" description="Helical" evidence="1">
    <location>
        <begin position="9"/>
        <end position="27"/>
    </location>
</feature>
<gene>
    <name evidence="2" type="ORF">G6047_00615</name>
</gene>
<feature type="transmembrane region" description="Helical" evidence="1">
    <location>
        <begin position="142"/>
        <end position="161"/>
    </location>
</feature>
<evidence type="ECO:0000313" key="3">
    <source>
        <dbReference type="Proteomes" id="UP000712080"/>
    </source>
</evidence>
<evidence type="ECO:0000256" key="1">
    <source>
        <dbReference type="SAM" id="Phobius"/>
    </source>
</evidence>
<organism evidence="2 3">
    <name type="scientific">Flavobacterium silvaticum</name>
    <dbReference type="NCBI Taxonomy" id="1852020"/>
    <lineage>
        <taxon>Bacteria</taxon>
        <taxon>Pseudomonadati</taxon>
        <taxon>Bacteroidota</taxon>
        <taxon>Flavobacteriia</taxon>
        <taxon>Flavobacteriales</taxon>
        <taxon>Flavobacteriaceae</taxon>
        <taxon>Flavobacterium</taxon>
    </lineage>
</organism>
<dbReference type="AlphaFoldDB" id="A0A972JG60"/>
<comment type="caution">
    <text evidence="2">The sequence shown here is derived from an EMBL/GenBank/DDBJ whole genome shotgun (WGS) entry which is preliminary data.</text>
</comment>